<proteinExistence type="inferred from homology"/>
<sequence>MWFSKSSYTGLASSDGDDEHLVSEAHANQYIRQARIALQVAIGASGWLLSVILLGILAFRNGNLREDDCFVETSAFSPLMEHIPHRFIQARTNGSLEYPSKFRGRPSQELDDNWDRISIFRPLDIPVSNEEYNQFGASLQTAVRSQIHPDSGFFVQPEFSHQLHCVSLLRKATYYNIDYYRETGFDFRGNDEQMIQTHIDHCIEILRQFVMCHADVGLVASHWVADANHPWPDFNTNKICKDFDGILEWTLNHQAPPGTEMIPKKPHGVKVLATPP</sequence>
<dbReference type="AlphaFoldDB" id="A0A135SHX6"/>
<comment type="similarity">
    <text evidence="1">Belongs to the ustYa family.</text>
</comment>
<keyword evidence="2" id="KW-1133">Transmembrane helix</keyword>
<gene>
    <name evidence="3" type="ORF">CSIM01_10224</name>
</gene>
<evidence type="ECO:0000256" key="1">
    <source>
        <dbReference type="ARBA" id="ARBA00035112"/>
    </source>
</evidence>
<comment type="caution">
    <text evidence="3">The sequence shown here is derived from an EMBL/GenBank/DDBJ whole genome shotgun (WGS) entry which is preliminary data.</text>
</comment>
<evidence type="ECO:0000313" key="4">
    <source>
        <dbReference type="Proteomes" id="UP000070328"/>
    </source>
</evidence>
<organism evidence="3 4">
    <name type="scientific">Colletotrichum simmondsii</name>
    <dbReference type="NCBI Taxonomy" id="703756"/>
    <lineage>
        <taxon>Eukaryota</taxon>
        <taxon>Fungi</taxon>
        <taxon>Dikarya</taxon>
        <taxon>Ascomycota</taxon>
        <taxon>Pezizomycotina</taxon>
        <taxon>Sordariomycetes</taxon>
        <taxon>Hypocreomycetidae</taxon>
        <taxon>Glomerellales</taxon>
        <taxon>Glomerellaceae</taxon>
        <taxon>Colletotrichum</taxon>
        <taxon>Colletotrichum acutatum species complex</taxon>
    </lineage>
</organism>
<protein>
    <recommendedName>
        <fullName evidence="5">Tat pathway signal sequence</fullName>
    </recommendedName>
</protein>
<evidence type="ECO:0000256" key="2">
    <source>
        <dbReference type="SAM" id="Phobius"/>
    </source>
</evidence>
<evidence type="ECO:0000313" key="3">
    <source>
        <dbReference type="EMBL" id="KXH35465.1"/>
    </source>
</evidence>
<dbReference type="Proteomes" id="UP000070328">
    <property type="component" value="Unassembled WGS sequence"/>
</dbReference>
<reference evidence="3 4" key="1">
    <citation type="submission" date="2014-02" db="EMBL/GenBank/DDBJ databases">
        <title>The genome sequence of Colletotrichum simmondsii CBS122122.</title>
        <authorList>
            <person name="Baroncelli R."/>
            <person name="Thon M.R."/>
        </authorList>
    </citation>
    <scope>NUCLEOTIDE SEQUENCE [LARGE SCALE GENOMIC DNA]</scope>
    <source>
        <strain evidence="3 4">CBS122122</strain>
    </source>
</reference>
<evidence type="ECO:0008006" key="5">
    <source>
        <dbReference type="Google" id="ProtNLM"/>
    </source>
</evidence>
<dbReference type="InterPro" id="IPR021765">
    <property type="entry name" value="UstYa-like"/>
</dbReference>
<dbReference type="GO" id="GO:0043386">
    <property type="term" value="P:mycotoxin biosynthetic process"/>
    <property type="evidence" value="ECO:0007669"/>
    <property type="project" value="InterPro"/>
</dbReference>
<accession>A0A135SHX6</accession>
<keyword evidence="2" id="KW-0812">Transmembrane</keyword>
<keyword evidence="4" id="KW-1185">Reference proteome</keyword>
<dbReference type="EMBL" id="JFBX01000562">
    <property type="protein sequence ID" value="KXH35465.1"/>
    <property type="molecule type" value="Genomic_DNA"/>
</dbReference>
<dbReference type="PANTHER" id="PTHR33365:SF14">
    <property type="entry name" value="TAT PATHWAY SIGNAL SEQUENCE"/>
    <property type="match status" value="1"/>
</dbReference>
<dbReference type="OrthoDB" id="3687641at2759"/>
<feature type="transmembrane region" description="Helical" evidence="2">
    <location>
        <begin position="36"/>
        <end position="59"/>
    </location>
</feature>
<name>A0A135SHX6_9PEZI</name>
<keyword evidence="2" id="KW-0472">Membrane</keyword>
<dbReference type="Pfam" id="PF11807">
    <property type="entry name" value="UstYa"/>
    <property type="match status" value="1"/>
</dbReference>
<dbReference type="PANTHER" id="PTHR33365">
    <property type="entry name" value="YALI0B05434P"/>
    <property type="match status" value="1"/>
</dbReference>